<dbReference type="OrthoDB" id="406293at2759"/>
<sequence length="201" mass="21639">MDASAEEDLEMLRLNHRFAAAETASATRRRRRFRPAASWALLGCSLVLALSGRTSSSLSSQLAWAANSLPQLGLNPRLGAGRSLAKTSLWAGPRELSEVKAGDRFVGWLKHPVITKGNADNLVIEVGPGDNEGTWRMERQRGEAFEGPFKIERGDDGEVDFRDTDTVFKAVLNAAGAGTISGKVVQNGLTWGGSFEAKLEG</sequence>
<evidence type="ECO:0000313" key="2">
    <source>
        <dbReference type="EMBL" id="CAE8631718.1"/>
    </source>
</evidence>
<dbReference type="Proteomes" id="UP000626109">
    <property type="component" value="Unassembled WGS sequence"/>
</dbReference>
<accession>A0A813H232</accession>
<evidence type="ECO:0000313" key="1">
    <source>
        <dbReference type="EMBL" id="CAE8619542.1"/>
    </source>
</evidence>
<evidence type="ECO:0000313" key="4">
    <source>
        <dbReference type="Proteomes" id="UP000654075"/>
    </source>
</evidence>
<organism evidence="2 4">
    <name type="scientific">Polarella glacialis</name>
    <name type="common">Dinoflagellate</name>
    <dbReference type="NCBI Taxonomy" id="89957"/>
    <lineage>
        <taxon>Eukaryota</taxon>
        <taxon>Sar</taxon>
        <taxon>Alveolata</taxon>
        <taxon>Dinophyceae</taxon>
        <taxon>Suessiales</taxon>
        <taxon>Suessiaceae</taxon>
        <taxon>Polarella</taxon>
    </lineage>
</organism>
<evidence type="ECO:0000313" key="3">
    <source>
        <dbReference type="EMBL" id="CAE8728877.1"/>
    </source>
</evidence>
<dbReference type="Proteomes" id="UP000654075">
    <property type="component" value="Unassembled WGS sequence"/>
</dbReference>
<protein>
    <submittedName>
        <fullName evidence="2">Uncharacterized protein</fullName>
    </submittedName>
</protein>
<proteinExistence type="predicted"/>
<dbReference type="AlphaFoldDB" id="A0A813H232"/>
<keyword evidence="4" id="KW-1185">Reference proteome</keyword>
<gene>
    <name evidence="1" type="ORF">PGLA1383_LOCUS37128</name>
    <name evidence="2" type="ORF">PGLA1383_LOCUS47730</name>
    <name evidence="3" type="ORF">PGLA2088_LOCUS45261</name>
</gene>
<comment type="caution">
    <text evidence="2">The sequence shown here is derived from an EMBL/GenBank/DDBJ whole genome shotgun (WGS) entry which is preliminary data.</text>
</comment>
<name>A0A813H232_POLGL</name>
<dbReference type="EMBL" id="CAJNNV010027165">
    <property type="protein sequence ID" value="CAE8619542.1"/>
    <property type="molecule type" value="Genomic_DNA"/>
</dbReference>
<dbReference type="EMBL" id="CAJNNV010030190">
    <property type="protein sequence ID" value="CAE8631718.1"/>
    <property type="molecule type" value="Genomic_DNA"/>
</dbReference>
<dbReference type="EMBL" id="CAJNNW010035616">
    <property type="protein sequence ID" value="CAE8728877.1"/>
    <property type="molecule type" value="Genomic_DNA"/>
</dbReference>
<reference evidence="2" key="1">
    <citation type="submission" date="2021-02" db="EMBL/GenBank/DDBJ databases">
        <authorList>
            <person name="Dougan E. K."/>
            <person name="Rhodes N."/>
            <person name="Thang M."/>
            <person name="Chan C."/>
        </authorList>
    </citation>
    <scope>NUCLEOTIDE SEQUENCE</scope>
</reference>